<keyword evidence="2" id="KW-1185">Reference proteome</keyword>
<name>A0A2C5YFK3_9HYPO</name>
<evidence type="ECO:0000313" key="1">
    <source>
        <dbReference type="EMBL" id="PHH65754.1"/>
    </source>
</evidence>
<reference evidence="1 2" key="1">
    <citation type="submission" date="2017-06" db="EMBL/GenBank/DDBJ databases">
        <title>Ant-infecting Ophiocordyceps genomes reveal a high diversity of potential behavioral manipulation genes and a possible major role for enterotoxins.</title>
        <authorList>
            <person name="De Bekker C."/>
            <person name="Evans H.C."/>
            <person name="Brachmann A."/>
            <person name="Hughes D.P."/>
        </authorList>
    </citation>
    <scope>NUCLEOTIDE SEQUENCE [LARGE SCALE GENOMIC DNA]</scope>
    <source>
        <strain evidence="1 2">Map64</strain>
    </source>
</reference>
<dbReference type="EMBL" id="NJET01000014">
    <property type="protein sequence ID" value="PHH65754.1"/>
    <property type="molecule type" value="Genomic_DNA"/>
</dbReference>
<comment type="caution">
    <text evidence="1">The sequence shown here is derived from an EMBL/GenBank/DDBJ whole genome shotgun (WGS) entry which is preliminary data.</text>
</comment>
<dbReference type="Proteomes" id="UP000226192">
    <property type="component" value="Unassembled WGS sequence"/>
</dbReference>
<sequence length="235" mass="25157">MVFYLDPRQAIKQYMAVAAQDDVDNLQEIDPQAAIRRFYTSTIVLPLPQDSYLLPAQHLADGELTDADISNLIGNPAPYKPTTERVAGQTVVDLPKARAWIEKEATQAQASCSSGGKGGKKTTCAQAVASIPDSDLVAIIGLAEDGLEGDKTDVGAVARAQGETCKLRTKNLVKEIPGLPQALLRISFDLIDAQCPEDPDCESKVDALANTVDPEVFESLLEGFMEPTDDPACSP</sequence>
<dbReference type="AlphaFoldDB" id="A0A2C5YFK3"/>
<proteinExistence type="predicted"/>
<accession>A0A2C5YFK3</accession>
<evidence type="ECO:0000313" key="2">
    <source>
        <dbReference type="Proteomes" id="UP000226192"/>
    </source>
</evidence>
<gene>
    <name evidence="1" type="ORF">CDD81_1481</name>
</gene>
<protein>
    <submittedName>
        <fullName evidence="1">Uncharacterized protein</fullName>
    </submittedName>
</protein>
<organism evidence="1 2">
    <name type="scientific">Ophiocordyceps australis</name>
    <dbReference type="NCBI Taxonomy" id="1399860"/>
    <lineage>
        <taxon>Eukaryota</taxon>
        <taxon>Fungi</taxon>
        <taxon>Dikarya</taxon>
        <taxon>Ascomycota</taxon>
        <taxon>Pezizomycotina</taxon>
        <taxon>Sordariomycetes</taxon>
        <taxon>Hypocreomycetidae</taxon>
        <taxon>Hypocreales</taxon>
        <taxon>Ophiocordycipitaceae</taxon>
        <taxon>Ophiocordyceps</taxon>
    </lineage>
</organism>